<dbReference type="InParanoid" id="Q5JIA6"/>
<dbReference type="KEGG" id="tko:TK0946"/>
<dbReference type="HOGENOM" id="CLU_1840684_0_0_2"/>
<dbReference type="EMBL" id="AP006878">
    <property type="protein sequence ID" value="BAD85135.1"/>
    <property type="molecule type" value="Genomic_DNA"/>
</dbReference>
<dbReference type="Proteomes" id="UP000000536">
    <property type="component" value="Chromosome"/>
</dbReference>
<accession>Q5JIA6</accession>
<dbReference type="PhylomeDB" id="Q5JIA6"/>
<dbReference type="RefSeq" id="WP_011249897.1">
    <property type="nucleotide sequence ID" value="NC_006624.1"/>
</dbReference>
<organism evidence="1 2">
    <name type="scientific">Thermococcus kodakarensis (strain ATCC BAA-918 / JCM 12380 / KOD1)</name>
    <name type="common">Pyrococcus kodakaraensis (strain KOD1)</name>
    <dbReference type="NCBI Taxonomy" id="69014"/>
    <lineage>
        <taxon>Archaea</taxon>
        <taxon>Methanobacteriati</taxon>
        <taxon>Methanobacteriota</taxon>
        <taxon>Thermococci</taxon>
        <taxon>Thermococcales</taxon>
        <taxon>Thermococcaceae</taxon>
        <taxon>Thermococcus</taxon>
    </lineage>
</organism>
<dbReference type="OrthoDB" id="84899at2157"/>
<dbReference type="eggNOG" id="arCOG05517">
    <property type="taxonomic scope" value="Archaea"/>
</dbReference>
<proteinExistence type="predicted"/>
<name>Q5JIA6_THEKO</name>
<reference evidence="1 2" key="1">
    <citation type="journal article" date="2005" name="Genome Res.">
        <title>Complete genome sequence of the hyperthermophilic archaeon Thermococcus kodakaraensis KOD1 and comparison with Pyrococcus genomes.</title>
        <authorList>
            <person name="Fukui T."/>
            <person name="Atomi H."/>
            <person name="Kanai T."/>
            <person name="Matsumi R."/>
            <person name="Fujiwara S."/>
            <person name="Imanaka T."/>
        </authorList>
    </citation>
    <scope>NUCLEOTIDE SEQUENCE [LARGE SCALE GENOMIC DNA]</scope>
    <source>
        <strain evidence="2">ATCC BAA-918 / JCM 12380 / KOD1</strain>
    </source>
</reference>
<dbReference type="AlphaFoldDB" id="Q5JIA6"/>
<evidence type="ECO:0000313" key="2">
    <source>
        <dbReference type="Proteomes" id="UP000000536"/>
    </source>
</evidence>
<dbReference type="PATRIC" id="fig|69014.16.peg.924"/>
<dbReference type="GeneID" id="78447459"/>
<gene>
    <name evidence="1" type="ordered locus">TK0946</name>
</gene>
<evidence type="ECO:0000313" key="1">
    <source>
        <dbReference type="EMBL" id="BAD85135.1"/>
    </source>
</evidence>
<dbReference type="EnsemblBacteria" id="BAD85135">
    <property type="protein sequence ID" value="BAD85135"/>
    <property type="gene ID" value="TK0946"/>
</dbReference>
<keyword evidence="2" id="KW-1185">Reference proteome</keyword>
<protein>
    <submittedName>
        <fullName evidence="1">Uncharacterized protein</fullName>
    </submittedName>
</protein>
<sequence length="140" mass="15875">MPVVAHNLTKVEVEKLSGSIPTGQIQVNLSPKIEDLRLGEVRTPTGKINGVEVVFSFEVTYQPEIARAVIKGLLLYLPPKKEMIDEILNLWEEEKKVNSVLFVEVTNFLTSELSPLLMIISKEMRLPYHIPLPRAQLRTQ</sequence>